<accession>A0A173ZNS2</accession>
<evidence type="ECO:0000313" key="6">
    <source>
        <dbReference type="Proteomes" id="UP000095787"/>
    </source>
</evidence>
<dbReference type="Gene3D" id="1.10.10.10">
    <property type="entry name" value="Winged helix-like DNA-binding domain superfamily/Winged helix DNA-binding domain"/>
    <property type="match status" value="1"/>
</dbReference>
<evidence type="ECO:0000313" key="7">
    <source>
        <dbReference type="Proteomes" id="UP000292665"/>
    </source>
</evidence>
<dbReference type="EMBL" id="RCYR01000001">
    <property type="protein sequence ID" value="RYS82434.1"/>
    <property type="molecule type" value="Genomic_DNA"/>
</dbReference>
<dbReference type="InterPro" id="IPR007394">
    <property type="entry name" value="UPF0122"/>
</dbReference>
<dbReference type="PANTHER" id="PTHR40083:SF1">
    <property type="entry name" value="UPF0122 PROTEIN YLXM"/>
    <property type="match status" value="1"/>
</dbReference>
<evidence type="ECO:0000313" key="5">
    <source>
        <dbReference type="EMBL" id="RYS82434.1"/>
    </source>
</evidence>
<dbReference type="HAMAP" id="MF_00245">
    <property type="entry name" value="UPF0122"/>
    <property type="match status" value="1"/>
</dbReference>
<dbReference type="AlphaFoldDB" id="A0A173ZNS2"/>
<evidence type="ECO:0000256" key="3">
    <source>
        <dbReference type="HAMAP-Rule" id="MF_00245"/>
    </source>
</evidence>
<dbReference type="Proteomes" id="UP000292665">
    <property type="component" value="Unassembled WGS sequence"/>
</dbReference>
<evidence type="ECO:0000313" key="4">
    <source>
        <dbReference type="EMBL" id="CUN77871.1"/>
    </source>
</evidence>
<evidence type="ECO:0000256" key="1">
    <source>
        <dbReference type="ARBA" id="ARBA00008720"/>
    </source>
</evidence>
<dbReference type="GeneID" id="97329308"/>
<dbReference type="Proteomes" id="UP000095787">
    <property type="component" value="Unassembled WGS sequence"/>
</dbReference>
<gene>
    <name evidence="5" type="ORF">EAI93_01690</name>
    <name evidence="4" type="ORF">ERS852456_00794</name>
</gene>
<dbReference type="EMBL" id="CYZO01000008">
    <property type="protein sequence ID" value="CUN77871.1"/>
    <property type="molecule type" value="Genomic_DNA"/>
</dbReference>
<reference evidence="5 7" key="2">
    <citation type="journal article" date="2019" name="Science, e1252229">
        <title>Invertible promoters mediate bacterial phase variation, antibiotic resistance, and host adaptation in the gut.</title>
        <authorList>
            <person name="Jiang X."/>
            <person name="Hall A.B."/>
            <person name="Arthur T.D."/>
            <person name="Plichta D.R."/>
            <person name="Covington C.T."/>
            <person name="Poyet M."/>
            <person name="Crothers J."/>
            <person name="Moses P.L."/>
            <person name="Tolonen A.C."/>
            <person name="Vlamakis H."/>
            <person name="Alm E.J."/>
            <person name="Xavier R.J."/>
        </authorList>
    </citation>
    <scope>NUCLEOTIDE SEQUENCE [LARGE SCALE GENOMIC DNA]</scope>
    <source>
        <strain evidence="7">aa_0143</strain>
        <strain evidence="5">Aa_0143</strain>
    </source>
</reference>
<name>A0A173ZNS2_9FIRM</name>
<dbReference type="SUPFAM" id="SSF88659">
    <property type="entry name" value="Sigma3 and sigma4 domains of RNA polymerase sigma factors"/>
    <property type="match status" value="1"/>
</dbReference>
<dbReference type="RefSeq" id="WP_004845378.1">
    <property type="nucleotide sequence ID" value="NZ_AP028249.1"/>
</dbReference>
<dbReference type="NCBIfam" id="NF045758">
    <property type="entry name" value="YlxM"/>
    <property type="match status" value="1"/>
</dbReference>
<proteinExistence type="inferred from homology"/>
<dbReference type="InterPro" id="IPR054831">
    <property type="entry name" value="UPF0122_fam_protein"/>
</dbReference>
<dbReference type="InterPro" id="IPR013324">
    <property type="entry name" value="RNA_pol_sigma_r3/r4-like"/>
</dbReference>
<keyword evidence="4" id="KW-0238">DNA-binding</keyword>
<dbReference type="InterPro" id="IPR036388">
    <property type="entry name" value="WH-like_DNA-bd_sf"/>
</dbReference>
<comment type="function">
    <text evidence="2 3">Might take part in the signal recognition particle (SRP) pathway. This is inferred from the conservation of its genetic proximity to ftsY/ffh. May be a regulatory protein.</text>
</comment>
<comment type="similarity">
    <text evidence="1 3">Belongs to the UPF0122 family.</text>
</comment>
<protein>
    <recommendedName>
        <fullName evidence="3">UPF0122 protein EAI93_01690</fullName>
    </recommendedName>
</protein>
<dbReference type="PANTHER" id="PTHR40083">
    <property type="entry name" value="UPF0122 PROTEIN CBO2450/CLC_2298"/>
    <property type="match status" value="1"/>
</dbReference>
<dbReference type="GO" id="GO:0003677">
    <property type="term" value="F:DNA binding"/>
    <property type="evidence" value="ECO:0007669"/>
    <property type="project" value="UniProtKB-KW"/>
</dbReference>
<dbReference type="Pfam" id="PF04297">
    <property type="entry name" value="UPF0122"/>
    <property type="match status" value="1"/>
</dbReference>
<reference evidence="4 6" key="1">
    <citation type="submission" date="2015-09" db="EMBL/GenBank/DDBJ databases">
        <authorList>
            <consortium name="Pathogen Informatics"/>
        </authorList>
    </citation>
    <scope>NUCLEOTIDE SEQUENCE [LARGE SCALE GENOMIC DNA]</scope>
    <source>
        <strain evidence="4 6">2789STDY5834841</strain>
    </source>
</reference>
<sequence>MDKILEQALLYDFYGELLTAHQKEIYEQFVLDDLSLGEIAADAGISRQGVHDIVKRCARSLEEYERKLHLVEKFLAVKEKVSCIDEILQEWEEEKENPEEIIERLRKLSATIIEEL</sequence>
<evidence type="ECO:0000256" key="2">
    <source>
        <dbReference type="ARBA" id="ARBA00024764"/>
    </source>
</evidence>
<organism evidence="4 6">
    <name type="scientific">[Ruminococcus] torques</name>
    <dbReference type="NCBI Taxonomy" id="33039"/>
    <lineage>
        <taxon>Bacteria</taxon>
        <taxon>Bacillati</taxon>
        <taxon>Bacillota</taxon>
        <taxon>Clostridia</taxon>
        <taxon>Lachnospirales</taxon>
        <taxon>Lachnospiraceae</taxon>
        <taxon>Mediterraneibacter</taxon>
    </lineage>
</organism>